<evidence type="ECO:0000259" key="8">
    <source>
        <dbReference type="PROSITE" id="PS51202"/>
    </source>
</evidence>
<dbReference type="PRINTS" id="PR00335">
    <property type="entry name" value="KUPTAKETRKA"/>
</dbReference>
<dbReference type="PROSITE" id="PS51202">
    <property type="entry name" value="RCK_C"/>
    <property type="match status" value="2"/>
</dbReference>
<evidence type="ECO:0000256" key="3">
    <source>
        <dbReference type="ARBA" id="ARBA00022538"/>
    </source>
</evidence>
<keyword evidence="4" id="KW-0630">Potassium</keyword>
<dbReference type="InterPro" id="IPR006036">
    <property type="entry name" value="K_uptake_TrkA"/>
</dbReference>
<keyword evidence="2" id="KW-0813">Transport</keyword>
<feature type="domain" description="RCK C-terminal" evidence="8">
    <location>
        <begin position="369"/>
        <end position="454"/>
    </location>
</feature>
<dbReference type="NCBIfam" id="NF007030">
    <property type="entry name" value="PRK09496.1-1"/>
    <property type="match status" value="1"/>
</dbReference>
<gene>
    <name evidence="9" type="primary">trkA</name>
    <name evidence="9" type="ORF">MBMO_EBAC750-10A10.10</name>
</gene>
<keyword evidence="3" id="KW-0633">Potassium transport</keyword>
<name>Q6SET8_9BACT</name>
<evidence type="ECO:0000259" key="7">
    <source>
        <dbReference type="PROSITE" id="PS51201"/>
    </source>
</evidence>
<dbReference type="GO" id="GO:0005886">
    <property type="term" value="C:plasma membrane"/>
    <property type="evidence" value="ECO:0007669"/>
    <property type="project" value="InterPro"/>
</dbReference>
<dbReference type="NCBIfam" id="NF007032">
    <property type="entry name" value="PRK09496.1-4"/>
    <property type="match status" value="1"/>
</dbReference>
<evidence type="ECO:0000256" key="1">
    <source>
        <dbReference type="ARBA" id="ARBA00017378"/>
    </source>
</evidence>
<dbReference type="SUPFAM" id="SSF116726">
    <property type="entry name" value="TrkA C-terminal domain-like"/>
    <property type="match status" value="2"/>
</dbReference>
<dbReference type="Gene3D" id="3.40.50.720">
    <property type="entry name" value="NAD(P)-binding Rossmann-like Domain"/>
    <property type="match status" value="2"/>
</dbReference>
<dbReference type="NCBIfam" id="NF007031">
    <property type="entry name" value="PRK09496.1-2"/>
    <property type="match status" value="1"/>
</dbReference>
<organism evidence="9">
    <name type="scientific">uncultured marine bacterium 583</name>
    <dbReference type="NCBI Taxonomy" id="257403"/>
    <lineage>
        <taxon>Bacteria</taxon>
        <taxon>environmental samples</taxon>
    </lineage>
</organism>
<feature type="domain" description="RCK N-terminal" evidence="7">
    <location>
        <begin position="1"/>
        <end position="123"/>
    </location>
</feature>
<keyword evidence="6" id="KW-0406">Ion transport</keyword>
<dbReference type="InterPro" id="IPR003148">
    <property type="entry name" value="RCK_N"/>
</dbReference>
<protein>
    <recommendedName>
        <fullName evidence="1">Trk system potassium uptake protein TrkA</fullName>
    </recommendedName>
</protein>
<dbReference type="InterPro" id="IPR036721">
    <property type="entry name" value="RCK_C_sf"/>
</dbReference>
<evidence type="ECO:0000256" key="5">
    <source>
        <dbReference type="ARBA" id="ARBA00023027"/>
    </source>
</evidence>
<evidence type="ECO:0000256" key="4">
    <source>
        <dbReference type="ARBA" id="ARBA00022958"/>
    </source>
</evidence>
<accession>Q6SET8</accession>
<dbReference type="Pfam" id="PF02254">
    <property type="entry name" value="TrkA_N"/>
    <property type="match status" value="2"/>
</dbReference>
<feature type="domain" description="RCK C-terminal" evidence="8">
    <location>
        <begin position="143"/>
        <end position="227"/>
    </location>
</feature>
<dbReference type="SUPFAM" id="SSF51735">
    <property type="entry name" value="NAD(P)-binding Rossmann-fold domains"/>
    <property type="match status" value="2"/>
</dbReference>
<dbReference type="PROSITE" id="PS51201">
    <property type="entry name" value="RCK_N"/>
    <property type="match status" value="2"/>
</dbReference>
<proteinExistence type="predicted"/>
<dbReference type="AlphaFoldDB" id="Q6SET8"/>
<dbReference type="EMBL" id="AY458650">
    <property type="protein sequence ID" value="AAR38484.1"/>
    <property type="molecule type" value="Genomic_DNA"/>
</dbReference>
<dbReference type="NCBIfam" id="NF007039">
    <property type="entry name" value="PRK09496.3-2"/>
    <property type="match status" value="1"/>
</dbReference>
<feature type="domain" description="RCK N-terminal" evidence="7">
    <location>
        <begin position="232"/>
        <end position="349"/>
    </location>
</feature>
<dbReference type="Gene3D" id="3.30.70.1450">
    <property type="entry name" value="Regulator of K+ conductance, C-terminal domain"/>
    <property type="match status" value="2"/>
</dbReference>
<dbReference type="Pfam" id="PF02080">
    <property type="entry name" value="TrkA_C"/>
    <property type="match status" value="2"/>
</dbReference>
<sequence length="456" mass="50627">MKILILGAGQVGSTLAKYLCSDDDNDITIVDQVEDKLTPLQRHLDIKTVVGYGAYPSVLEKAGIKTMDMVIAVMGSDERNMVACRMAHTLYHVDKKIARIRTTEYLLRPEIFTNEALPIDFLITPEILITDYIKGIVEEPGASQVFDFENGLVQLVETRAYIGTPIVNRPVKELHEHIPDVKMRIVSLYRNDRAILANSDTVVREGDHVYFLAKKDHISRVLKEFRRAENTYQKIFIAGGGNIGLNVAKLLEDTHNIRIIELNEDRAISLADELNHTLVLQGNASDEDLLLEEGIENTDLFLALTDSDEVNVIVSILAKRLGAHKTIALVKRDVYALLAEQSDDVDIIVSPDQITVGSILSHIRKGDTMKVHSLQHGEAEAIEVVVHGDKNTSKVVGSMIKDLPLPEGVVVGAIVRDNELLMGSKKLVIEQGDHVLMMLTDVGKIHQVEALFSENE</sequence>
<dbReference type="InterPro" id="IPR036291">
    <property type="entry name" value="NAD(P)-bd_dom_sf"/>
</dbReference>
<evidence type="ECO:0000313" key="9">
    <source>
        <dbReference type="EMBL" id="AAR38484.1"/>
    </source>
</evidence>
<dbReference type="InterPro" id="IPR006037">
    <property type="entry name" value="RCK_C"/>
</dbReference>
<keyword evidence="5" id="KW-0520">NAD</keyword>
<dbReference type="InterPro" id="IPR050721">
    <property type="entry name" value="Trk_Ktr_HKT_K-transport"/>
</dbReference>
<reference evidence="9" key="2">
    <citation type="submission" date="2003-12" db="EMBL/GenBank/DDBJ databases">
        <title>Monterey Bay Coastal Ocean Microbial Observatory environmental clone sequencing.</title>
        <authorList>
            <person name="DeLong E.F."/>
        </authorList>
    </citation>
    <scope>NUCLEOTIDE SEQUENCE</scope>
</reference>
<dbReference type="PANTHER" id="PTHR43833:SF5">
    <property type="entry name" value="TRK SYSTEM POTASSIUM UPTAKE PROTEIN TRKA"/>
    <property type="match status" value="1"/>
</dbReference>
<reference evidence="9" key="1">
    <citation type="submission" date="2003-11" db="EMBL/GenBank/DDBJ databases">
        <authorList>
            <person name="Heidelberg J.F."/>
            <person name="Eisen J.A."/>
            <person name="Nelson W.C."/>
            <person name="DeLong E.F."/>
        </authorList>
    </citation>
    <scope>NUCLEOTIDE SEQUENCE</scope>
</reference>
<evidence type="ECO:0000256" key="6">
    <source>
        <dbReference type="ARBA" id="ARBA00023065"/>
    </source>
</evidence>
<dbReference type="GO" id="GO:0015079">
    <property type="term" value="F:potassium ion transmembrane transporter activity"/>
    <property type="evidence" value="ECO:0007669"/>
    <property type="project" value="InterPro"/>
</dbReference>
<evidence type="ECO:0000256" key="2">
    <source>
        <dbReference type="ARBA" id="ARBA00022448"/>
    </source>
</evidence>
<dbReference type="PANTHER" id="PTHR43833">
    <property type="entry name" value="POTASSIUM CHANNEL PROTEIN 2-RELATED-RELATED"/>
    <property type="match status" value="1"/>
</dbReference>